<feature type="transmembrane region" description="Helical" evidence="6">
    <location>
        <begin position="20"/>
        <end position="53"/>
    </location>
</feature>
<comment type="subcellular location">
    <subcellularLocation>
        <location evidence="1">Cell membrane</location>
        <topology evidence="1">Multi-pass membrane protein</topology>
    </subcellularLocation>
</comment>
<dbReference type="PANTHER" id="PTHR43723:SF1">
    <property type="entry name" value="COBALT TRANSPORT PROTEIN CBIQ"/>
    <property type="match status" value="1"/>
</dbReference>
<dbReference type="PANTHER" id="PTHR43723">
    <property type="entry name" value="COBALT TRANSPORT PROTEIN CBIQ"/>
    <property type="match status" value="1"/>
</dbReference>
<feature type="transmembrane region" description="Helical" evidence="6">
    <location>
        <begin position="60"/>
        <end position="82"/>
    </location>
</feature>
<organism evidence="7 8">
    <name type="scientific">Candidatus Magnetominusculus xianensis</name>
    <dbReference type="NCBI Taxonomy" id="1748249"/>
    <lineage>
        <taxon>Bacteria</taxon>
        <taxon>Pseudomonadati</taxon>
        <taxon>Nitrospirota</taxon>
        <taxon>Nitrospiria</taxon>
        <taxon>Nitrospirales</taxon>
        <taxon>Nitrospiraceae</taxon>
        <taxon>Candidatus Magnetominusculus</taxon>
    </lineage>
</organism>
<evidence type="ECO:0000313" key="7">
    <source>
        <dbReference type="EMBL" id="KWT81198.1"/>
    </source>
</evidence>
<dbReference type="InterPro" id="IPR003339">
    <property type="entry name" value="ABC/ECF_trnsptr_transmembrane"/>
</dbReference>
<keyword evidence="4 6" id="KW-1133">Transmembrane helix</keyword>
<keyword evidence="2" id="KW-1003">Cell membrane</keyword>
<evidence type="ECO:0000256" key="3">
    <source>
        <dbReference type="ARBA" id="ARBA00022692"/>
    </source>
</evidence>
<keyword evidence="3 6" id="KW-0812">Transmembrane</keyword>
<keyword evidence="5 6" id="KW-0472">Membrane</keyword>
<dbReference type="NCBIfam" id="TIGR02454">
    <property type="entry name" value="ECF_T_CbiQ"/>
    <property type="match status" value="1"/>
</dbReference>
<dbReference type="EMBL" id="LNQR01000100">
    <property type="protein sequence ID" value="KWT81198.1"/>
    <property type="molecule type" value="Genomic_DNA"/>
</dbReference>
<dbReference type="CDD" id="cd16914">
    <property type="entry name" value="EcfT"/>
    <property type="match status" value="1"/>
</dbReference>
<sequence>MPERYAYANALRDVHPVEKLFFSFSLMAISLISSSMAVLLMVIIIMAAVVLFLAKIPPRYYLKMMSSAFVFVFLGSAAIAYGSVDLNGAMFIFFRAFAAISCFYFLILTTPASDIFSVLRKIHVPAVICELMGLTYRFIFVFMDISHKTRTAQSSRLGYDGLKNSYRAMGILVSSLFQRMFRQADILNTALESRGYTGELRVMQRGFKTSAANIAAITIIDVLLIFAGTR</sequence>
<evidence type="ECO:0000256" key="2">
    <source>
        <dbReference type="ARBA" id="ARBA00022475"/>
    </source>
</evidence>
<feature type="transmembrane region" description="Helical" evidence="6">
    <location>
        <begin position="88"/>
        <end position="110"/>
    </location>
</feature>
<dbReference type="Proteomes" id="UP000060487">
    <property type="component" value="Unassembled WGS sequence"/>
</dbReference>
<comment type="caution">
    <text evidence="7">The sequence shown here is derived from an EMBL/GenBank/DDBJ whole genome shotgun (WGS) entry which is preliminary data.</text>
</comment>
<gene>
    <name evidence="7" type="ORF">ASN18_2622</name>
</gene>
<proteinExistence type="predicted"/>
<feature type="transmembrane region" description="Helical" evidence="6">
    <location>
        <begin position="122"/>
        <end position="145"/>
    </location>
</feature>
<keyword evidence="8" id="KW-1185">Reference proteome</keyword>
<feature type="transmembrane region" description="Helical" evidence="6">
    <location>
        <begin position="211"/>
        <end position="229"/>
    </location>
</feature>
<reference evidence="7 8" key="1">
    <citation type="submission" date="2015-11" db="EMBL/GenBank/DDBJ databases">
        <authorList>
            <person name="Lin W."/>
        </authorList>
    </citation>
    <scope>NUCLEOTIDE SEQUENCE [LARGE SCALE GENOMIC DNA]</scope>
    <source>
        <strain evidence="7 8">HCH-1</strain>
    </source>
</reference>
<dbReference type="InterPro" id="IPR052770">
    <property type="entry name" value="Cobalt_transport_CbiQ"/>
</dbReference>
<evidence type="ECO:0000256" key="1">
    <source>
        <dbReference type="ARBA" id="ARBA00004651"/>
    </source>
</evidence>
<accession>A0ABR5SE66</accession>
<evidence type="ECO:0000256" key="6">
    <source>
        <dbReference type="SAM" id="Phobius"/>
    </source>
</evidence>
<name>A0ABR5SE66_9BACT</name>
<dbReference type="Pfam" id="PF02361">
    <property type="entry name" value="CbiQ"/>
    <property type="match status" value="1"/>
</dbReference>
<evidence type="ECO:0000256" key="5">
    <source>
        <dbReference type="ARBA" id="ARBA00023136"/>
    </source>
</evidence>
<dbReference type="InterPro" id="IPR012809">
    <property type="entry name" value="ECF_CbiQ"/>
</dbReference>
<evidence type="ECO:0000256" key="4">
    <source>
        <dbReference type="ARBA" id="ARBA00022989"/>
    </source>
</evidence>
<evidence type="ECO:0000313" key="8">
    <source>
        <dbReference type="Proteomes" id="UP000060487"/>
    </source>
</evidence>
<dbReference type="RefSeq" id="WP_085053243.1">
    <property type="nucleotide sequence ID" value="NZ_LNQR01000100.1"/>
</dbReference>
<protein>
    <submittedName>
        <fullName evidence="7">Cobalt ABC transporter permease</fullName>
    </submittedName>
</protein>